<feature type="signal peptide" evidence="1">
    <location>
        <begin position="1"/>
        <end position="25"/>
    </location>
</feature>
<proteinExistence type="predicted"/>
<evidence type="ECO:0008006" key="4">
    <source>
        <dbReference type="Google" id="ProtNLM"/>
    </source>
</evidence>
<keyword evidence="3" id="KW-1185">Reference proteome</keyword>
<feature type="chain" id="PRO_5046896213" description="Deacetylase PdaC domain-containing protein" evidence="1">
    <location>
        <begin position="26"/>
        <end position="246"/>
    </location>
</feature>
<keyword evidence="1" id="KW-0732">Signal</keyword>
<name>A0ABR6TMN5_9FIRM</name>
<evidence type="ECO:0000313" key="2">
    <source>
        <dbReference type="EMBL" id="MBC2576664.1"/>
    </source>
</evidence>
<dbReference type="EMBL" id="JABGBW010000009">
    <property type="protein sequence ID" value="MBC2576664.1"/>
    <property type="molecule type" value="Genomic_DNA"/>
</dbReference>
<dbReference type="Proteomes" id="UP000713904">
    <property type="component" value="Unassembled WGS sequence"/>
</dbReference>
<reference evidence="2 3" key="1">
    <citation type="submission" date="2020-05" db="EMBL/GenBank/DDBJ databases">
        <title>Draft genome of xy-202 and genomic insight in genome of the genus Peptostreptococcus.</title>
        <authorList>
            <person name="Zhang Z."/>
        </authorList>
    </citation>
    <scope>NUCLEOTIDE SEQUENCE [LARGE SCALE GENOMIC DNA]</scope>
    <source>
        <strain evidence="2 3">DSM 27025</strain>
    </source>
</reference>
<dbReference type="RefSeq" id="WP_185624681.1">
    <property type="nucleotide sequence ID" value="NZ_JABGBW010000009.1"/>
</dbReference>
<sequence length="246" mass="29126">MKMKKGLILALSIAASMLFTCISNAEDKEFIDVTVTSEAELFDAPITFKSNNISEINISNLNKMRDDFIRSNYNIYLEKLETDASSFEEYYNEMLNSPYGISKFFEEKYGNLNDEDLLKKEITFINFMNQNDICFINVQGFIPNYYNTYEGLIFRKKHNKQNLIKQTKQMSENELKELFQFYYENIIEYLNNADSDVDLIFQIVYPQGIDNLDDEFEKQIREKYEKKLLITNLKKLTKIEMIITKK</sequence>
<comment type="caution">
    <text evidence="2">The sequence shown here is derived from an EMBL/GenBank/DDBJ whole genome shotgun (WGS) entry which is preliminary data.</text>
</comment>
<evidence type="ECO:0000313" key="3">
    <source>
        <dbReference type="Proteomes" id="UP000713904"/>
    </source>
</evidence>
<evidence type="ECO:0000256" key="1">
    <source>
        <dbReference type="SAM" id="SignalP"/>
    </source>
</evidence>
<accession>A0ABR6TMN5</accession>
<gene>
    <name evidence="2" type="ORF">HLB29_08205</name>
</gene>
<organism evidence="2 3">
    <name type="scientific">Peptostreptococcus canis</name>
    <dbReference type="NCBI Taxonomy" id="1159213"/>
    <lineage>
        <taxon>Bacteria</taxon>
        <taxon>Bacillati</taxon>
        <taxon>Bacillota</taxon>
        <taxon>Clostridia</taxon>
        <taxon>Peptostreptococcales</taxon>
        <taxon>Peptostreptococcaceae</taxon>
        <taxon>Peptostreptococcus</taxon>
    </lineage>
</organism>
<protein>
    <recommendedName>
        <fullName evidence="4">Deacetylase PdaC domain-containing protein</fullName>
    </recommendedName>
</protein>